<dbReference type="PANTHER" id="PTHR10742:SF416">
    <property type="entry name" value="SPERMINE OXIDASE"/>
    <property type="match status" value="1"/>
</dbReference>
<dbReference type="SUPFAM" id="SSF51905">
    <property type="entry name" value="FAD/NAD(P)-binding domain"/>
    <property type="match status" value="1"/>
</dbReference>
<dbReference type="PRINTS" id="PR00757">
    <property type="entry name" value="AMINEOXDASEF"/>
</dbReference>
<comment type="cofactor">
    <cofactor evidence="1 4">
        <name>FAD</name>
        <dbReference type="ChEBI" id="CHEBI:57692"/>
    </cofactor>
</comment>
<protein>
    <recommendedName>
        <fullName evidence="4">Amine oxidase</fullName>
        <ecNumber evidence="4">1.4.3.-</ecNumber>
    </recommendedName>
</protein>
<evidence type="ECO:0000259" key="5">
    <source>
        <dbReference type="Pfam" id="PF01593"/>
    </source>
</evidence>
<evidence type="ECO:0000313" key="7">
    <source>
        <dbReference type="Proteomes" id="UP001186944"/>
    </source>
</evidence>
<dbReference type="InterPro" id="IPR036188">
    <property type="entry name" value="FAD/NAD-bd_sf"/>
</dbReference>
<feature type="binding site" evidence="3">
    <location>
        <position position="194"/>
    </location>
    <ligand>
        <name>FAD</name>
        <dbReference type="ChEBI" id="CHEBI:57692"/>
    </ligand>
</feature>
<keyword evidence="2 4" id="KW-0560">Oxidoreductase</keyword>
<reference evidence="6" key="1">
    <citation type="submission" date="2019-08" db="EMBL/GenBank/DDBJ databases">
        <title>The improved chromosome-level genome for the pearl oyster Pinctada fucata martensii using PacBio sequencing and Hi-C.</title>
        <authorList>
            <person name="Zheng Z."/>
        </authorList>
    </citation>
    <scope>NUCLEOTIDE SEQUENCE</scope>
    <source>
        <strain evidence="6">ZZ-2019</strain>
        <tissue evidence="6">Adductor muscle</tissue>
    </source>
</reference>
<dbReference type="Gene3D" id="3.90.660.10">
    <property type="match status" value="2"/>
</dbReference>
<dbReference type="Gene3D" id="3.50.50.60">
    <property type="entry name" value="FAD/NAD(P)-binding domain"/>
    <property type="match status" value="2"/>
</dbReference>
<keyword evidence="4" id="KW-0285">Flavoprotein</keyword>
<dbReference type="Proteomes" id="UP001186944">
    <property type="component" value="Unassembled WGS sequence"/>
</dbReference>
<accession>A0AA88XYD5</accession>
<dbReference type="InterPro" id="IPR050281">
    <property type="entry name" value="Flavin_monoamine_oxidase"/>
</dbReference>
<proteinExistence type="inferred from homology"/>
<dbReference type="AlphaFoldDB" id="A0AA88XYD5"/>
<comment type="similarity">
    <text evidence="4">Belongs to the flavin monoamine oxidase family.</text>
</comment>
<sequence>MSRNQVRIIIVGAGIAGLSAAQRLYKEGFQDVTILEGSNRTGGRICTTDFGRYDTSAGLVELGANWIHGTGEDNSVYCLANDNNLLKPYVLLDRDGRRIPKSLTDKAWKIFQQLENNADRFYTGSSSTEETITSFDYLIKSMRSGLQKFPKSVREDAWAIYREGMSNCQAASPGVVGTILKDLPVHWIRLNHKVETIRWQSHPGSKVTVHCSNNSKERTFVADHVILTSSLGYLKKHHKRLFSPNLPQYKMSSIEKMGFGKVNKILLHFKNPFWDKGTGSVKFAWSGHDFEFNPDTWYKSLFAFDEVLNNDSVLLGWIHGRAAEYVETLSDDEVKQTCAWLLRKFLNRPSIPVPDSILRSSWCSNQYSVGSYSYVAVGSTDRDLRNLSQPLYHDGKPLVLFSGEATHPKYYSTTHGARSSGLREAERLCNFYSAKSKL</sequence>
<dbReference type="InterPro" id="IPR002937">
    <property type="entry name" value="Amino_oxidase"/>
</dbReference>
<dbReference type="InterPro" id="IPR001613">
    <property type="entry name" value="Flavin_amine_oxidase"/>
</dbReference>
<dbReference type="GO" id="GO:0008131">
    <property type="term" value="F:primary methylamine oxidase activity"/>
    <property type="evidence" value="ECO:0007669"/>
    <property type="project" value="UniProtKB-ARBA"/>
</dbReference>
<keyword evidence="7" id="KW-1185">Reference proteome</keyword>
<evidence type="ECO:0000313" key="6">
    <source>
        <dbReference type="EMBL" id="KAK3090336.1"/>
    </source>
</evidence>
<dbReference type="PANTHER" id="PTHR10742">
    <property type="entry name" value="FLAVIN MONOAMINE OXIDASE"/>
    <property type="match status" value="1"/>
</dbReference>
<gene>
    <name evidence="6" type="ORF">FSP39_011025</name>
</gene>
<feature type="domain" description="Amine oxidase" evidence="5">
    <location>
        <begin position="15"/>
        <end position="103"/>
    </location>
</feature>
<evidence type="ECO:0000256" key="4">
    <source>
        <dbReference type="RuleBase" id="RU362067"/>
    </source>
</evidence>
<dbReference type="Pfam" id="PF01593">
    <property type="entry name" value="Amino_oxidase"/>
    <property type="match status" value="2"/>
</dbReference>
<evidence type="ECO:0000256" key="2">
    <source>
        <dbReference type="ARBA" id="ARBA00023002"/>
    </source>
</evidence>
<dbReference type="EC" id="1.4.3.-" evidence="4"/>
<evidence type="ECO:0000256" key="1">
    <source>
        <dbReference type="ARBA" id="ARBA00001974"/>
    </source>
</evidence>
<dbReference type="SUPFAM" id="SSF54373">
    <property type="entry name" value="FAD-linked reductases, C-terminal domain"/>
    <property type="match status" value="1"/>
</dbReference>
<name>A0AA88XYD5_PINIB</name>
<dbReference type="GO" id="GO:0046592">
    <property type="term" value="F:polyamine oxidase activity"/>
    <property type="evidence" value="ECO:0007669"/>
    <property type="project" value="TreeGrafter"/>
</dbReference>
<organism evidence="6 7">
    <name type="scientific">Pinctada imbricata</name>
    <name type="common">Atlantic pearl-oyster</name>
    <name type="synonym">Pinctada martensii</name>
    <dbReference type="NCBI Taxonomy" id="66713"/>
    <lineage>
        <taxon>Eukaryota</taxon>
        <taxon>Metazoa</taxon>
        <taxon>Spiralia</taxon>
        <taxon>Lophotrochozoa</taxon>
        <taxon>Mollusca</taxon>
        <taxon>Bivalvia</taxon>
        <taxon>Autobranchia</taxon>
        <taxon>Pteriomorphia</taxon>
        <taxon>Pterioida</taxon>
        <taxon>Pterioidea</taxon>
        <taxon>Pteriidae</taxon>
        <taxon>Pinctada</taxon>
    </lineage>
</organism>
<evidence type="ECO:0000256" key="3">
    <source>
        <dbReference type="PIRSR" id="PIRSR601613-1"/>
    </source>
</evidence>
<keyword evidence="4" id="KW-0274">FAD</keyword>
<comment type="caution">
    <text evidence="6">The sequence shown here is derived from an EMBL/GenBank/DDBJ whole genome shotgun (WGS) entry which is preliminary data.</text>
</comment>
<feature type="domain" description="Amine oxidase" evidence="5">
    <location>
        <begin position="174"/>
        <end position="428"/>
    </location>
</feature>
<dbReference type="EMBL" id="VSWD01000010">
    <property type="protein sequence ID" value="KAK3090336.1"/>
    <property type="molecule type" value="Genomic_DNA"/>
</dbReference>